<organism evidence="4 5">
    <name type="scientific">Pelagerythrobacter marensis</name>
    <dbReference type="NCBI Taxonomy" id="543877"/>
    <lineage>
        <taxon>Bacteria</taxon>
        <taxon>Pseudomonadati</taxon>
        <taxon>Pseudomonadota</taxon>
        <taxon>Alphaproteobacteria</taxon>
        <taxon>Sphingomonadales</taxon>
        <taxon>Erythrobacteraceae</taxon>
        <taxon>Pelagerythrobacter</taxon>
    </lineage>
</organism>
<dbReference type="Pfam" id="PF07859">
    <property type="entry name" value="Abhydrolase_3"/>
    <property type="match status" value="1"/>
</dbReference>
<dbReference type="InterPro" id="IPR013094">
    <property type="entry name" value="AB_hydrolase_3"/>
</dbReference>
<dbReference type="EMBL" id="CP011805">
    <property type="protein sequence ID" value="AKM07312.1"/>
    <property type="molecule type" value="Genomic_DNA"/>
</dbReference>
<dbReference type="Proteomes" id="UP000037643">
    <property type="component" value="Chromosome"/>
</dbReference>
<dbReference type="PROSITE" id="PS01173">
    <property type="entry name" value="LIPASE_GDXG_HIS"/>
    <property type="match status" value="1"/>
</dbReference>
<dbReference type="PANTHER" id="PTHR48081:SF8">
    <property type="entry name" value="ALPHA_BETA HYDROLASE FOLD-3 DOMAIN-CONTAINING PROTEIN-RELATED"/>
    <property type="match status" value="1"/>
</dbReference>
<name>A0A0G3X7Z0_9SPHN</name>
<dbReference type="AlphaFoldDB" id="A0A0G3X7Z0"/>
<comment type="similarity">
    <text evidence="1">Belongs to the 'GDXG' lipolytic enzyme family.</text>
</comment>
<dbReference type="PANTHER" id="PTHR48081">
    <property type="entry name" value="AB HYDROLASE SUPERFAMILY PROTEIN C4A8.06C"/>
    <property type="match status" value="1"/>
</dbReference>
<dbReference type="STRING" id="543877.AM2010_1238"/>
<dbReference type="PATRIC" id="fig|543877.4.peg.1256"/>
<dbReference type="InterPro" id="IPR029058">
    <property type="entry name" value="AB_hydrolase_fold"/>
</dbReference>
<evidence type="ECO:0000256" key="1">
    <source>
        <dbReference type="ARBA" id="ARBA00010515"/>
    </source>
</evidence>
<dbReference type="Gene3D" id="3.40.50.1820">
    <property type="entry name" value="alpha/beta hydrolase"/>
    <property type="match status" value="1"/>
</dbReference>
<keyword evidence="2" id="KW-0378">Hydrolase</keyword>
<accession>A0A0G3X7Z0</accession>
<dbReference type="InterPro" id="IPR002168">
    <property type="entry name" value="Lipase_GDXG_HIS_AS"/>
</dbReference>
<evidence type="ECO:0000313" key="5">
    <source>
        <dbReference type="Proteomes" id="UP000037643"/>
    </source>
</evidence>
<dbReference type="KEGG" id="amx:AM2010_1238"/>
<proteinExistence type="inferred from homology"/>
<dbReference type="SUPFAM" id="SSF53474">
    <property type="entry name" value="alpha/beta-Hydrolases"/>
    <property type="match status" value="1"/>
</dbReference>
<protein>
    <submittedName>
        <fullName evidence="4">Putative lipase</fullName>
    </submittedName>
</protein>
<dbReference type="InterPro" id="IPR050300">
    <property type="entry name" value="GDXG_lipolytic_enzyme"/>
</dbReference>
<evidence type="ECO:0000256" key="2">
    <source>
        <dbReference type="ARBA" id="ARBA00022801"/>
    </source>
</evidence>
<reference evidence="4 5" key="1">
    <citation type="submission" date="2015-06" db="EMBL/GenBank/DDBJ databases">
        <authorList>
            <person name="Kim K.M."/>
        </authorList>
    </citation>
    <scope>NUCLEOTIDE SEQUENCE [LARGE SCALE GENOMIC DNA]</scope>
    <source>
        <strain evidence="4 5">KCTC 22370</strain>
    </source>
</reference>
<sequence>MKTVSSTPMSRIGDDPIDPDIRRFVDAVNAAYAEFAGQTGQDHAARRAVAERVREKWRSGGPEMAETREMEVNGLRVRAHRPSSQATGPAMLYIHGGGWTLFSIDTHDRLMREYAARAGIVVIGVDYSLSPESKFPIALEEIVATIDWMEAEAESLGIDPGRILVGGDSAGANLAVAACIVRRDRGRSRLAGMVLNYGAFAAEPTDSYDRFDGDLFSLERAEMDAFWDNYVTRPEDLANPLVAPLHGDLHDLPPAFLAIAECDILADCNLEMARKLAAAGVETEAKVYVGATHSFLEAMSIAPLASRALDDQAAWIAQTLARDDGRP</sequence>
<evidence type="ECO:0000259" key="3">
    <source>
        <dbReference type="Pfam" id="PF07859"/>
    </source>
</evidence>
<dbReference type="GO" id="GO:0016787">
    <property type="term" value="F:hydrolase activity"/>
    <property type="evidence" value="ECO:0007669"/>
    <property type="project" value="UniProtKB-KW"/>
</dbReference>
<feature type="domain" description="Alpha/beta hydrolase fold-3" evidence="3">
    <location>
        <begin position="91"/>
        <end position="296"/>
    </location>
</feature>
<gene>
    <name evidence="4" type="ORF">AM2010_1238</name>
</gene>
<evidence type="ECO:0000313" key="4">
    <source>
        <dbReference type="EMBL" id="AKM07312.1"/>
    </source>
</evidence>
<keyword evidence="5" id="KW-1185">Reference proteome</keyword>